<reference evidence="2 3" key="1">
    <citation type="submission" date="2019-02" db="EMBL/GenBank/DDBJ databases">
        <title>Shewanella sp. D4-2 isolated from Dokdo Island.</title>
        <authorList>
            <person name="Baek K."/>
        </authorList>
    </citation>
    <scope>NUCLEOTIDE SEQUENCE [LARGE SCALE GENOMIC DNA]</scope>
    <source>
        <strain evidence="2 3">D4-2</strain>
    </source>
</reference>
<gene>
    <name evidence="2" type="ORF">EXU30_04985</name>
</gene>
<dbReference type="RefSeq" id="WP_130598103.1">
    <property type="nucleotide sequence ID" value="NZ_CP036200.1"/>
</dbReference>
<dbReference type="Proteomes" id="UP000291106">
    <property type="component" value="Chromosome"/>
</dbReference>
<organism evidence="2 3">
    <name type="scientific">Shewanella maritima</name>
    <dbReference type="NCBI Taxonomy" id="2520507"/>
    <lineage>
        <taxon>Bacteria</taxon>
        <taxon>Pseudomonadati</taxon>
        <taxon>Pseudomonadota</taxon>
        <taxon>Gammaproteobacteria</taxon>
        <taxon>Alteromonadales</taxon>
        <taxon>Shewanellaceae</taxon>
        <taxon>Shewanella</taxon>
    </lineage>
</organism>
<protein>
    <submittedName>
        <fullName evidence="2">Uncharacterized protein</fullName>
    </submittedName>
</protein>
<proteinExistence type="predicted"/>
<feature type="compositionally biased region" description="Low complexity" evidence="1">
    <location>
        <begin position="158"/>
        <end position="172"/>
    </location>
</feature>
<name>A0A411PFG5_9GAMM</name>
<dbReference type="EMBL" id="CP036200">
    <property type="protein sequence ID" value="QBF82130.1"/>
    <property type="molecule type" value="Genomic_DNA"/>
</dbReference>
<feature type="region of interest" description="Disordered" evidence="1">
    <location>
        <begin position="154"/>
        <end position="180"/>
    </location>
</feature>
<dbReference type="OrthoDB" id="6260322at2"/>
<sequence length="264" mass="28640">MSDKTKQNMDDNAFAKLQDEIRSQYHQQDLEQPPKHIDAAILALASQSHQQVHSAAEAQMEADKKVVQLSWWSKNKLGISSAASVMLVAGLFLLNPELMQQGAKLPGVDANIPSEMQAEPMLMMSGAPSDEAIETAGDGRQSAAPLDNSGFEAMAEPSAQTASSSAAGTTASDMLATPKQRSLPTEALANGAKLLGTDQYEERVITLDTAEKALERLQGLVDADEISQARMLVEKIDKRFPELAQKSHPLFARYSELKQQLTSY</sequence>
<evidence type="ECO:0000256" key="1">
    <source>
        <dbReference type="SAM" id="MobiDB-lite"/>
    </source>
</evidence>
<dbReference type="KEGG" id="smai:EXU30_04985"/>
<evidence type="ECO:0000313" key="3">
    <source>
        <dbReference type="Proteomes" id="UP000291106"/>
    </source>
</evidence>
<evidence type="ECO:0000313" key="2">
    <source>
        <dbReference type="EMBL" id="QBF82130.1"/>
    </source>
</evidence>
<dbReference type="AlphaFoldDB" id="A0A411PFG5"/>
<keyword evidence="3" id="KW-1185">Reference proteome</keyword>
<accession>A0A411PFG5</accession>